<feature type="compositionally biased region" description="Polar residues" evidence="1">
    <location>
        <begin position="37"/>
        <end position="54"/>
    </location>
</feature>
<dbReference type="InterPro" id="IPR008816">
    <property type="entry name" value="Gly_zipper_2TM_dom"/>
</dbReference>
<sequence>MTYPQQQYPPPPYQQQGQPYPPQTQPDYSQQHLQPYMNPQDQNSRPTSAQSGNAAYSAPSPYDRPPSSQSGAGYRPQPTYADPQQQQYKDSSTSTYPGATQQGSAVPAGTLGPDGPDGEKGFLSTVAGGAGGAFLGSKIGHGGTMSKIMGGAAGAIAANFIESKLKDKKHNKHSNQNGGASQGGIGGMLGGLMGGSSQQQQPQHTPNTAKELGTATDAVTVTDMGTAAVGMDTIDTSSKLFWKC</sequence>
<evidence type="ECO:0000313" key="3">
    <source>
        <dbReference type="EMBL" id="KAK0723441.1"/>
    </source>
</evidence>
<feature type="region of interest" description="Disordered" evidence="1">
    <location>
        <begin position="1"/>
        <end position="124"/>
    </location>
</feature>
<feature type="compositionally biased region" description="Polar residues" evidence="1">
    <location>
        <begin position="82"/>
        <end position="104"/>
    </location>
</feature>
<dbReference type="EMBL" id="JAUIRO010000003">
    <property type="protein sequence ID" value="KAK0723441.1"/>
    <property type="molecule type" value="Genomic_DNA"/>
</dbReference>
<accession>A0AA40E484</accession>
<organism evidence="3 4">
    <name type="scientific">Lasiosphaeria miniovina</name>
    <dbReference type="NCBI Taxonomy" id="1954250"/>
    <lineage>
        <taxon>Eukaryota</taxon>
        <taxon>Fungi</taxon>
        <taxon>Dikarya</taxon>
        <taxon>Ascomycota</taxon>
        <taxon>Pezizomycotina</taxon>
        <taxon>Sordariomycetes</taxon>
        <taxon>Sordariomycetidae</taxon>
        <taxon>Sordariales</taxon>
        <taxon>Lasiosphaeriaceae</taxon>
        <taxon>Lasiosphaeria</taxon>
    </lineage>
</organism>
<dbReference type="GeneID" id="85328536"/>
<reference evidence="3" key="1">
    <citation type="submission" date="2023-06" db="EMBL/GenBank/DDBJ databases">
        <title>Genome-scale phylogeny and comparative genomics of the fungal order Sordariales.</title>
        <authorList>
            <consortium name="Lawrence Berkeley National Laboratory"/>
            <person name="Hensen N."/>
            <person name="Bonometti L."/>
            <person name="Westerberg I."/>
            <person name="Brannstrom I.O."/>
            <person name="Guillou S."/>
            <person name="Cros-Aarteil S."/>
            <person name="Calhoun S."/>
            <person name="Haridas S."/>
            <person name="Kuo A."/>
            <person name="Mondo S."/>
            <person name="Pangilinan J."/>
            <person name="Riley R."/>
            <person name="LaButti K."/>
            <person name="Andreopoulos B."/>
            <person name="Lipzen A."/>
            <person name="Chen C."/>
            <person name="Yanf M."/>
            <person name="Daum C."/>
            <person name="Ng V."/>
            <person name="Clum A."/>
            <person name="Steindorff A."/>
            <person name="Ohm R."/>
            <person name="Martin F."/>
            <person name="Silar P."/>
            <person name="Natvig D."/>
            <person name="Lalanne C."/>
            <person name="Gautier V."/>
            <person name="Ament-velasquez S.L."/>
            <person name="Kruys A."/>
            <person name="Hutchinson M.I."/>
            <person name="Powell A.J."/>
            <person name="Barry K."/>
            <person name="Miller A.N."/>
            <person name="Grigoriev I.V."/>
            <person name="Debuchy R."/>
            <person name="Gladieux P."/>
            <person name="Thoren M.H."/>
            <person name="Johannesson H."/>
        </authorList>
    </citation>
    <scope>NUCLEOTIDE SEQUENCE</scope>
    <source>
        <strain evidence="3">SMH2392-1A</strain>
    </source>
</reference>
<dbReference type="RefSeq" id="XP_060299365.1">
    <property type="nucleotide sequence ID" value="XM_060445266.1"/>
</dbReference>
<comment type="caution">
    <text evidence="3">The sequence shown here is derived from an EMBL/GenBank/DDBJ whole genome shotgun (WGS) entry which is preliminary data.</text>
</comment>
<dbReference type="AlphaFoldDB" id="A0AA40E484"/>
<dbReference type="PANTHER" id="PTHR37014">
    <property type="entry name" value="EXPRESSION LETHALITY PROTEIN HEL10, PUTATIVE (AFU_ORTHOLOGUE AFUA_1G06580)-RELATED"/>
    <property type="match status" value="1"/>
</dbReference>
<evidence type="ECO:0000313" key="4">
    <source>
        <dbReference type="Proteomes" id="UP001172101"/>
    </source>
</evidence>
<gene>
    <name evidence="3" type="ORF">B0T26DRAFT_750713</name>
</gene>
<keyword evidence="4" id="KW-1185">Reference proteome</keyword>
<proteinExistence type="predicted"/>
<evidence type="ECO:0000259" key="2">
    <source>
        <dbReference type="Pfam" id="PF05433"/>
    </source>
</evidence>
<feature type="domain" description="Glycine zipper 2TM" evidence="2">
    <location>
        <begin position="124"/>
        <end position="161"/>
    </location>
</feature>
<dbReference type="GO" id="GO:0019867">
    <property type="term" value="C:outer membrane"/>
    <property type="evidence" value="ECO:0007669"/>
    <property type="project" value="InterPro"/>
</dbReference>
<dbReference type="Pfam" id="PF05433">
    <property type="entry name" value="Rick_17kDa_Anti"/>
    <property type="match status" value="1"/>
</dbReference>
<evidence type="ECO:0000256" key="1">
    <source>
        <dbReference type="SAM" id="MobiDB-lite"/>
    </source>
</evidence>
<dbReference type="PANTHER" id="PTHR37014:SF10">
    <property type="entry name" value="RICH PROTEIN MS8, PUTATIVE (AFU_ORTHOLOGUE AFUA_7G05650)-RELATED"/>
    <property type="match status" value="1"/>
</dbReference>
<name>A0AA40E484_9PEZI</name>
<protein>
    <recommendedName>
        <fullName evidence="2">Glycine zipper 2TM domain-containing protein</fullName>
    </recommendedName>
</protein>
<dbReference type="Proteomes" id="UP001172101">
    <property type="component" value="Unassembled WGS sequence"/>
</dbReference>
<feature type="compositionally biased region" description="Pro residues" evidence="1">
    <location>
        <begin position="7"/>
        <end position="24"/>
    </location>
</feature>